<reference evidence="4" key="1">
    <citation type="submission" date="2018-01" db="EMBL/GenBank/DDBJ databases">
        <title>Draft Genome Sequence of the Radioresistant Bacterium Deinococcus aerius TR0125, Isolated from the Higher Atmosphere above Japan.</title>
        <authorList>
            <person name="Satoh K."/>
            <person name="Arai H."/>
            <person name="Sanzen T."/>
            <person name="Kawaguchi Y."/>
            <person name="Hayashi H."/>
            <person name="Yokobori S."/>
            <person name="Yamagishi A."/>
            <person name="Oono Y."/>
            <person name="Narumi I."/>
        </authorList>
    </citation>
    <scope>NUCLEOTIDE SEQUENCE [LARGE SCALE GENOMIC DNA]</scope>
    <source>
        <strain evidence="4">TR0125</strain>
    </source>
</reference>
<sequence>MQKPVLPLLVLTLTAALSSCGGGGPTTPNPAPTPDPAPAPSSGTTLTRAQIAGCPNVSGSSDVSASACLKGTVVGQTLGGAACKFTVRDGGSYDYAGGKLTVSHTNSPSGFNFFAYNRDIDYLLWSTDGSGHHSEVKYNENGQHKMQIDVSSGGVSETCVAQL</sequence>
<evidence type="ECO:0000256" key="1">
    <source>
        <dbReference type="SAM" id="MobiDB-lite"/>
    </source>
</evidence>
<dbReference type="AlphaFoldDB" id="A0A2I9DFU3"/>
<evidence type="ECO:0000256" key="2">
    <source>
        <dbReference type="SAM" id="SignalP"/>
    </source>
</evidence>
<evidence type="ECO:0008006" key="5">
    <source>
        <dbReference type="Google" id="ProtNLM"/>
    </source>
</evidence>
<organism evidence="3 4">
    <name type="scientific">Deinococcus aerius</name>
    <dbReference type="NCBI Taxonomy" id="200253"/>
    <lineage>
        <taxon>Bacteria</taxon>
        <taxon>Thermotogati</taxon>
        <taxon>Deinococcota</taxon>
        <taxon>Deinococci</taxon>
        <taxon>Deinococcales</taxon>
        <taxon>Deinococcaceae</taxon>
        <taxon>Deinococcus</taxon>
    </lineage>
</organism>
<protein>
    <recommendedName>
        <fullName evidence="5">Secreted protein</fullName>
    </recommendedName>
</protein>
<dbReference type="EMBL" id="BFAG01000003">
    <property type="protein sequence ID" value="GBF04958.1"/>
    <property type="molecule type" value="Genomic_DNA"/>
</dbReference>
<comment type="caution">
    <text evidence="3">The sequence shown here is derived from an EMBL/GenBank/DDBJ whole genome shotgun (WGS) entry which is preliminary data.</text>
</comment>
<name>A0A2I9DFU3_9DEIO</name>
<keyword evidence="2" id="KW-0732">Signal</keyword>
<keyword evidence="4" id="KW-1185">Reference proteome</keyword>
<dbReference type="Proteomes" id="UP000236569">
    <property type="component" value="Unassembled WGS sequence"/>
</dbReference>
<feature type="signal peptide" evidence="2">
    <location>
        <begin position="1"/>
        <end position="21"/>
    </location>
</feature>
<accession>A0A2I9DFU3</accession>
<evidence type="ECO:0000313" key="4">
    <source>
        <dbReference type="Proteomes" id="UP000236569"/>
    </source>
</evidence>
<gene>
    <name evidence="3" type="ORF">DAERI_030124</name>
</gene>
<feature type="compositionally biased region" description="Pro residues" evidence="1">
    <location>
        <begin position="27"/>
        <end position="39"/>
    </location>
</feature>
<proteinExistence type="predicted"/>
<evidence type="ECO:0000313" key="3">
    <source>
        <dbReference type="EMBL" id="GBF04958.1"/>
    </source>
</evidence>
<dbReference type="RefSeq" id="WP_103128417.1">
    <property type="nucleotide sequence ID" value="NZ_BFAG01000003.1"/>
</dbReference>
<dbReference type="PROSITE" id="PS51257">
    <property type="entry name" value="PROKAR_LIPOPROTEIN"/>
    <property type="match status" value="1"/>
</dbReference>
<feature type="chain" id="PRO_5014405020" description="Secreted protein" evidence="2">
    <location>
        <begin position="22"/>
        <end position="163"/>
    </location>
</feature>
<feature type="region of interest" description="Disordered" evidence="1">
    <location>
        <begin position="21"/>
        <end position="45"/>
    </location>
</feature>